<dbReference type="PANTHER" id="PTHR43312:SF1">
    <property type="entry name" value="NADP-DEPENDENT OXIDOREDUCTASE DOMAIN-CONTAINING PROTEIN"/>
    <property type="match status" value="1"/>
</dbReference>
<feature type="domain" description="NADP-dependent oxidoreductase" evidence="1">
    <location>
        <begin position="48"/>
        <end position="288"/>
    </location>
</feature>
<dbReference type="InterPro" id="IPR053135">
    <property type="entry name" value="AKR2_Oxidoreductase"/>
</dbReference>
<dbReference type="CDD" id="cd19098">
    <property type="entry name" value="AKR_unchar"/>
    <property type="match status" value="1"/>
</dbReference>
<evidence type="ECO:0000259" key="1">
    <source>
        <dbReference type="Pfam" id="PF00248"/>
    </source>
</evidence>
<organism evidence="2 3">
    <name type="scientific">Nonomuraea marmarensis</name>
    <dbReference type="NCBI Taxonomy" id="3351344"/>
    <lineage>
        <taxon>Bacteria</taxon>
        <taxon>Bacillati</taxon>
        <taxon>Actinomycetota</taxon>
        <taxon>Actinomycetes</taxon>
        <taxon>Streptosporangiales</taxon>
        <taxon>Streptosporangiaceae</taxon>
        <taxon>Nonomuraea</taxon>
    </lineage>
</organism>
<dbReference type="Pfam" id="PF00248">
    <property type="entry name" value="Aldo_ket_red"/>
    <property type="match status" value="1"/>
</dbReference>
<dbReference type="Proteomes" id="UP001603978">
    <property type="component" value="Unassembled WGS sequence"/>
</dbReference>
<gene>
    <name evidence="2" type="ORF">ACFLIM_19245</name>
</gene>
<keyword evidence="3" id="KW-1185">Reference proteome</keyword>
<proteinExistence type="predicted"/>
<dbReference type="SUPFAM" id="SSF51430">
    <property type="entry name" value="NAD(P)-linked oxidoreductase"/>
    <property type="match status" value="1"/>
</dbReference>
<dbReference type="RefSeq" id="WP_393167243.1">
    <property type="nucleotide sequence ID" value="NZ_JBICRM010000010.1"/>
</dbReference>
<comment type="caution">
    <text evidence="2">The sequence shown here is derived from an EMBL/GenBank/DDBJ whole genome shotgun (WGS) entry which is preliminary data.</text>
</comment>
<reference evidence="2 3" key="1">
    <citation type="submission" date="2024-10" db="EMBL/GenBank/DDBJ databases">
        <authorList>
            <person name="Topkara A.R."/>
            <person name="Saygin H."/>
        </authorList>
    </citation>
    <scope>NUCLEOTIDE SEQUENCE [LARGE SCALE GENOMIC DNA]</scope>
    <source>
        <strain evidence="2 3">M3C6</strain>
    </source>
</reference>
<dbReference type="InterPro" id="IPR023210">
    <property type="entry name" value="NADP_OxRdtase_dom"/>
</dbReference>
<name>A0ABW7ADZ2_9ACTN</name>
<dbReference type="Gene3D" id="3.20.20.100">
    <property type="entry name" value="NADP-dependent oxidoreductase domain"/>
    <property type="match status" value="1"/>
</dbReference>
<sequence>MRLLGRTGLRVTPVGIGLAALGRPAYITLGREEDLGGDRSVAAMRARSWAVLDAARAAGVRYFDVARSYGRAEEFLAGWLRERAIPPGAVTVGSKWGYAYVGDWRMDADRHEVKELSAGRLRRQLDESRALLGEYLSLYQIHSATVESGVLDDEDVLTELRAAGIPVGLSTTGPRQADTIDRAIELGLFDTVQATWNLLARSAGPALARAHEAGLGVIVKEGVANGRLTARTAPPALATAARERGLTPDALALAAILAQPWAGVVLSGAASVDQLHSNLTAAHIGWDEELDERLTVLAEDPQTYWATRGSLKWQ</sequence>
<dbReference type="InterPro" id="IPR036812">
    <property type="entry name" value="NAD(P)_OxRdtase_dom_sf"/>
</dbReference>
<dbReference type="PANTHER" id="PTHR43312">
    <property type="entry name" value="D-THREO-ALDOSE 1-DEHYDROGENASE"/>
    <property type="match status" value="1"/>
</dbReference>
<dbReference type="EMBL" id="JBICRM010000010">
    <property type="protein sequence ID" value="MFG1705329.1"/>
    <property type="molecule type" value="Genomic_DNA"/>
</dbReference>
<evidence type="ECO:0000313" key="2">
    <source>
        <dbReference type="EMBL" id="MFG1705329.1"/>
    </source>
</evidence>
<evidence type="ECO:0000313" key="3">
    <source>
        <dbReference type="Proteomes" id="UP001603978"/>
    </source>
</evidence>
<protein>
    <submittedName>
        <fullName evidence="2">Aldo/keto reductase</fullName>
    </submittedName>
</protein>
<accession>A0ABW7ADZ2</accession>